<dbReference type="Pfam" id="PF08240">
    <property type="entry name" value="ADH_N"/>
    <property type="match status" value="1"/>
</dbReference>
<evidence type="ECO:0000256" key="3">
    <source>
        <dbReference type="ARBA" id="ARBA00022723"/>
    </source>
</evidence>
<evidence type="ECO:0000313" key="8">
    <source>
        <dbReference type="EMBL" id="KFI74531.1"/>
    </source>
</evidence>
<evidence type="ECO:0000256" key="1">
    <source>
        <dbReference type="ARBA" id="ARBA00001947"/>
    </source>
</evidence>
<keyword evidence="4 6" id="KW-0862">Zinc</keyword>
<dbReference type="Gene3D" id="3.90.180.10">
    <property type="entry name" value="Medium-chain alcohol dehydrogenases, catalytic domain"/>
    <property type="match status" value="1"/>
</dbReference>
<dbReference type="GO" id="GO:0034079">
    <property type="term" value="P:butanediol biosynthetic process"/>
    <property type="evidence" value="ECO:0007669"/>
    <property type="project" value="TreeGrafter"/>
</dbReference>
<proteinExistence type="inferred from homology"/>
<reference evidence="8 9" key="1">
    <citation type="submission" date="2014-03" db="EMBL/GenBank/DDBJ databases">
        <title>Genomics of Bifidobacteria.</title>
        <authorList>
            <person name="Ventura M."/>
            <person name="Milani C."/>
            <person name="Lugli G.A."/>
        </authorList>
    </citation>
    <scope>NUCLEOTIDE SEQUENCE [LARGE SCALE GENOMIC DNA]</scope>
    <source>
        <strain evidence="8 9">DSM 21395</strain>
    </source>
</reference>
<evidence type="ECO:0000256" key="6">
    <source>
        <dbReference type="RuleBase" id="RU361277"/>
    </source>
</evidence>
<dbReference type="AlphaFoldDB" id="A0A087BU31"/>
<dbReference type="InterPro" id="IPR036291">
    <property type="entry name" value="NAD(P)-bd_dom_sf"/>
</dbReference>
<organism evidence="8 9">
    <name type="scientific">Bifidobacterium mongoliense DSM 21395</name>
    <dbReference type="NCBI Taxonomy" id="1437603"/>
    <lineage>
        <taxon>Bacteria</taxon>
        <taxon>Bacillati</taxon>
        <taxon>Actinomycetota</taxon>
        <taxon>Actinomycetes</taxon>
        <taxon>Bifidobacteriales</taxon>
        <taxon>Bifidobacteriaceae</taxon>
        <taxon>Bifidobacterium</taxon>
    </lineage>
</organism>
<dbReference type="eggNOG" id="COG1063">
    <property type="taxonomic scope" value="Bacteria"/>
</dbReference>
<dbReference type="InterPro" id="IPR020843">
    <property type="entry name" value="ER"/>
</dbReference>
<dbReference type="GO" id="GO:0005737">
    <property type="term" value="C:cytoplasm"/>
    <property type="evidence" value="ECO:0007669"/>
    <property type="project" value="TreeGrafter"/>
</dbReference>
<dbReference type="Gene3D" id="3.40.50.720">
    <property type="entry name" value="NAD(P)-binding Rossmann-like Domain"/>
    <property type="match status" value="1"/>
</dbReference>
<dbReference type="GO" id="GO:0008270">
    <property type="term" value="F:zinc ion binding"/>
    <property type="evidence" value="ECO:0007669"/>
    <property type="project" value="InterPro"/>
</dbReference>
<sequence>MKAVRVYGERDIRVEDVDIADPAPDQVQIKVKYCGICGSDLHAYLEGWGLPTHPHPLTGKTVPITLGHEFSGEVVRVGSEVTDLKVGDAIAVEPLIACGRCENCRAGNYNFCNAVVAEDGAGNFLGFSQDGGMAQFANIDDVFAHKLPEGMPYELGALCEPTSVAYEGIKKAHLREGQTVAVMGAGPIGLVTALLARIAGANRVYISDVSEVRLDKARELGLTDTINPAKQDVEQTIKADYPNGVDITFECAGVQPTFDTALKVTKRTGVVQILALFGHPVSINLTDDVIMQGIDILTTLCYNNSFDTVLGIIDNNRGLFEPLVTKKVSLDDAIEDGIKTLASDKSQVKIMVSPEL</sequence>
<dbReference type="STRING" id="1437603.GCA_000771525_01676"/>
<comment type="cofactor">
    <cofactor evidence="1 6">
        <name>Zn(2+)</name>
        <dbReference type="ChEBI" id="CHEBI:29105"/>
    </cofactor>
</comment>
<dbReference type="EC" id="1.1.1.4" evidence="8"/>
<dbReference type="Proteomes" id="UP000029082">
    <property type="component" value="Unassembled WGS sequence"/>
</dbReference>
<dbReference type="GO" id="GO:0000721">
    <property type="term" value="F:(R,R)-butanediol dehydrogenase activity"/>
    <property type="evidence" value="ECO:0007669"/>
    <property type="project" value="UniProtKB-EC"/>
</dbReference>
<evidence type="ECO:0000259" key="7">
    <source>
        <dbReference type="SMART" id="SM00829"/>
    </source>
</evidence>
<dbReference type="InterPro" id="IPR013154">
    <property type="entry name" value="ADH-like_N"/>
</dbReference>
<keyword evidence="5 8" id="KW-0560">Oxidoreductase</keyword>
<dbReference type="SUPFAM" id="SSF50129">
    <property type="entry name" value="GroES-like"/>
    <property type="match status" value="1"/>
</dbReference>
<dbReference type="OrthoDB" id="3567264at2"/>
<dbReference type="EMBL" id="JGZE01000023">
    <property type="protein sequence ID" value="KFI74531.1"/>
    <property type="molecule type" value="Genomic_DNA"/>
</dbReference>
<feature type="domain" description="Enoyl reductase (ER)" evidence="7">
    <location>
        <begin position="8"/>
        <end position="352"/>
    </location>
</feature>
<dbReference type="InterPro" id="IPR002328">
    <property type="entry name" value="ADH_Zn_CS"/>
</dbReference>
<keyword evidence="3 6" id="KW-0479">Metal-binding</keyword>
<dbReference type="SMART" id="SM00829">
    <property type="entry name" value="PKS_ER"/>
    <property type="match status" value="1"/>
</dbReference>
<evidence type="ECO:0000256" key="4">
    <source>
        <dbReference type="ARBA" id="ARBA00022833"/>
    </source>
</evidence>
<gene>
    <name evidence="8" type="ORF">BMON_1789</name>
</gene>
<dbReference type="InterPro" id="IPR013149">
    <property type="entry name" value="ADH-like_C"/>
</dbReference>
<accession>A0A087BU31</accession>
<comment type="caution">
    <text evidence="8">The sequence shown here is derived from an EMBL/GenBank/DDBJ whole genome shotgun (WGS) entry which is preliminary data.</text>
</comment>
<dbReference type="SUPFAM" id="SSF51735">
    <property type="entry name" value="NAD(P)-binding Rossmann-fold domains"/>
    <property type="match status" value="1"/>
</dbReference>
<dbReference type="RefSeq" id="WP_033512891.1">
    <property type="nucleotide sequence ID" value="NZ_JDUO01000008.1"/>
</dbReference>
<dbReference type="PANTHER" id="PTHR43161:SF23">
    <property type="entry name" value="(R,R)-BUTANEDIOL DEHYDROGENASE-RELATED"/>
    <property type="match status" value="1"/>
</dbReference>
<dbReference type="CDD" id="cd08233">
    <property type="entry name" value="butanediol_DH_like"/>
    <property type="match status" value="1"/>
</dbReference>
<dbReference type="PANTHER" id="PTHR43161">
    <property type="entry name" value="SORBITOL DEHYDROGENASE"/>
    <property type="match status" value="1"/>
</dbReference>
<keyword evidence="9" id="KW-1185">Reference proteome</keyword>
<evidence type="ECO:0000256" key="5">
    <source>
        <dbReference type="ARBA" id="ARBA00023002"/>
    </source>
</evidence>
<dbReference type="Pfam" id="PF00107">
    <property type="entry name" value="ADH_zinc_N"/>
    <property type="match status" value="1"/>
</dbReference>
<dbReference type="PROSITE" id="PS00059">
    <property type="entry name" value="ADH_ZINC"/>
    <property type="match status" value="1"/>
</dbReference>
<dbReference type="GeneID" id="93094687"/>
<evidence type="ECO:0000256" key="2">
    <source>
        <dbReference type="ARBA" id="ARBA00008072"/>
    </source>
</evidence>
<name>A0A087BU31_9BIFI</name>
<comment type="similarity">
    <text evidence="2 6">Belongs to the zinc-containing alcohol dehydrogenase family.</text>
</comment>
<dbReference type="InterPro" id="IPR011032">
    <property type="entry name" value="GroES-like_sf"/>
</dbReference>
<evidence type="ECO:0000313" key="9">
    <source>
        <dbReference type="Proteomes" id="UP000029082"/>
    </source>
</evidence>
<protein>
    <submittedName>
        <fullName evidence="8">Butanediol dehydrogenase</fullName>
        <ecNumber evidence="8">1.1.1.4</ecNumber>
    </submittedName>
</protein>